<feature type="domain" description="PI3K-RBD" evidence="14">
    <location>
        <begin position="570"/>
        <end position="657"/>
    </location>
</feature>
<feature type="region of interest" description="Disordered" evidence="9">
    <location>
        <begin position="319"/>
        <end position="359"/>
    </location>
</feature>
<dbReference type="InterPro" id="IPR000341">
    <property type="entry name" value="PI3K_Ras-bd_dom"/>
</dbReference>
<evidence type="ECO:0000256" key="8">
    <source>
        <dbReference type="PROSITE-ProRule" id="PRU00880"/>
    </source>
</evidence>
<dbReference type="GO" id="GO:0048015">
    <property type="term" value="P:phosphatidylinositol-mediated signaling"/>
    <property type="evidence" value="ECO:0007669"/>
    <property type="project" value="TreeGrafter"/>
</dbReference>
<feature type="region of interest" description="Disordered" evidence="9">
    <location>
        <begin position="181"/>
        <end position="231"/>
    </location>
</feature>
<gene>
    <name evidence="16" type="ORF">AFUS01_LOCUS10349</name>
</gene>
<dbReference type="PROSITE" id="PS51545">
    <property type="entry name" value="PIK_HELICAL"/>
    <property type="match status" value="1"/>
</dbReference>
<feature type="compositionally biased region" description="Polar residues" evidence="9">
    <location>
        <begin position="332"/>
        <end position="348"/>
    </location>
</feature>
<evidence type="ECO:0000313" key="17">
    <source>
        <dbReference type="Proteomes" id="UP000708208"/>
    </source>
</evidence>
<feature type="domain" description="PX" evidence="11">
    <location>
        <begin position="1630"/>
        <end position="1747"/>
    </location>
</feature>
<dbReference type="GO" id="GO:0043491">
    <property type="term" value="P:phosphatidylinositol 3-kinase/protein kinase B signal transduction"/>
    <property type="evidence" value="ECO:0007669"/>
    <property type="project" value="TreeGrafter"/>
</dbReference>
<feature type="compositionally biased region" description="Low complexity" evidence="9">
    <location>
        <begin position="196"/>
        <end position="226"/>
    </location>
</feature>
<dbReference type="GO" id="GO:0005737">
    <property type="term" value="C:cytoplasm"/>
    <property type="evidence" value="ECO:0007669"/>
    <property type="project" value="TreeGrafter"/>
</dbReference>
<name>A0A8J2K6J5_9HEXA</name>
<dbReference type="Proteomes" id="UP000708208">
    <property type="component" value="Unassembled WGS sequence"/>
</dbReference>
<dbReference type="FunFam" id="1.10.1070.11:FF:000001">
    <property type="entry name" value="Phosphatidylinositol 4,5-bisphosphate 3-kinase catalytic subunit"/>
    <property type="match status" value="1"/>
</dbReference>
<evidence type="ECO:0000313" key="16">
    <source>
        <dbReference type="EMBL" id="CAG7721104.1"/>
    </source>
</evidence>
<evidence type="ECO:0000256" key="4">
    <source>
        <dbReference type="ARBA" id="ARBA00022741"/>
    </source>
</evidence>
<dbReference type="Pfam" id="PF00613">
    <property type="entry name" value="PI3Ka"/>
    <property type="match status" value="1"/>
</dbReference>
<comment type="catalytic activity">
    <reaction evidence="1">
        <text>a 1,2-diacyl-sn-glycero-3-phospho-(1D-myo-inositol) + ATP = a 1,2-diacyl-sn-glycero-3-phospho-(1D-myo-inositol-3-phosphate) + ADP + H(+)</text>
        <dbReference type="Rhea" id="RHEA:12709"/>
        <dbReference type="ChEBI" id="CHEBI:15378"/>
        <dbReference type="ChEBI" id="CHEBI:30616"/>
        <dbReference type="ChEBI" id="CHEBI:57880"/>
        <dbReference type="ChEBI" id="CHEBI:58088"/>
        <dbReference type="ChEBI" id="CHEBI:456216"/>
        <dbReference type="EC" id="2.7.1.137"/>
    </reaction>
</comment>
<dbReference type="Pfam" id="PF00787">
    <property type="entry name" value="PX"/>
    <property type="match status" value="1"/>
</dbReference>
<evidence type="ECO:0000256" key="7">
    <source>
        <dbReference type="ARBA" id="ARBA00023098"/>
    </source>
</evidence>
<dbReference type="InterPro" id="IPR000008">
    <property type="entry name" value="C2_dom"/>
</dbReference>
<dbReference type="InterPro" id="IPR015433">
    <property type="entry name" value="PI3/4_kinase"/>
</dbReference>
<feature type="domain" description="PIK helical" evidence="13">
    <location>
        <begin position="1043"/>
        <end position="1220"/>
    </location>
</feature>
<dbReference type="Pfam" id="PF00794">
    <property type="entry name" value="PI3K_rbd"/>
    <property type="match status" value="1"/>
</dbReference>
<feature type="compositionally biased region" description="Polar residues" evidence="9">
    <location>
        <begin position="76"/>
        <end position="97"/>
    </location>
</feature>
<dbReference type="PROSITE" id="PS50195">
    <property type="entry name" value="PX"/>
    <property type="match status" value="1"/>
</dbReference>
<organism evidence="16 17">
    <name type="scientific">Allacma fusca</name>
    <dbReference type="NCBI Taxonomy" id="39272"/>
    <lineage>
        <taxon>Eukaryota</taxon>
        <taxon>Metazoa</taxon>
        <taxon>Ecdysozoa</taxon>
        <taxon>Arthropoda</taxon>
        <taxon>Hexapoda</taxon>
        <taxon>Collembola</taxon>
        <taxon>Symphypleona</taxon>
        <taxon>Sminthuridae</taxon>
        <taxon>Allacma</taxon>
    </lineage>
</organism>
<evidence type="ECO:0000259" key="14">
    <source>
        <dbReference type="PROSITE" id="PS51546"/>
    </source>
</evidence>
<dbReference type="GO" id="GO:0005886">
    <property type="term" value="C:plasma membrane"/>
    <property type="evidence" value="ECO:0007669"/>
    <property type="project" value="TreeGrafter"/>
</dbReference>
<feature type="domain" description="C2 PI3K-type" evidence="15">
    <location>
        <begin position="866"/>
        <end position="1032"/>
    </location>
</feature>
<evidence type="ECO:0000259" key="15">
    <source>
        <dbReference type="PROSITE" id="PS51547"/>
    </source>
</evidence>
<accession>A0A8J2K6J5</accession>
<dbReference type="SMART" id="SM00142">
    <property type="entry name" value="PI3K_C2"/>
    <property type="match status" value="1"/>
</dbReference>
<evidence type="ECO:0000256" key="2">
    <source>
        <dbReference type="ARBA" id="ARBA00012073"/>
    </source>
</evidence>
<dbReference type="SMART" id="SM00144">
    <property type="entry name" value="PI3K_rbd"/>
    <property type="match status" value="1"/>
</dbReference>
<dbReference type="FunFam" id="3.30.1010.10:FF:000001">
    <property type="entry name" value="Phosphatidylinositol 4-phosphate 3-kinase C2 domain-containing subunit beta"/>
    <property type="match status" value="1"/>
</dbReference>
<comment type="similarity">
    <text evidence="8">Belongs to the PI3/PI4-kinase family.</text>
</comment>
<dbReference type="InterPro" id="IPR018936">
    <property type="entry name" value="PI3/4_kinase_CS"/>
</dbReference>
<dbReference type="Pfam" id="PF00168">
    <property type="entry name" value="C2"/>
    <property type="match status" value="1"/>
</dbReference>
<dbReference type="SMART" id="SM00145">
    <property type="entry name" value="PI3Ka"/>
    <property type="match status" value="1"/>
</dbReference>
<dbReference type="EMBL" id="CAJVCH010076949">
    <property type="protein sequence ID" value="CAG7721104.1"/>
    <property type="molecule type" value="Genomic_DNA"/>
</dbReference>
<evidence type="ECO:0000256" key="6">
    <source>
        <dbReference type="ARBA" id="ARBA00022840"/>
    </source>
</evidence>
<dbReference type="GO" id="GO:0016477">
    <property type="term" value="P:cell migration"/>
    <property type="evidence" value="ECO:0007669"/>
    <property type="project" value="TreeGrafter"/>
</dbReference>
<dbReference type="GO" id="GO:0005942">
    <property type="term" value="C:phosphatidylinositol 3-kinase complex"/>
    <property type="evidence" value="ECO:0007669"/>
    <property type="project" value="TreeGrafter"/>
</dbReference>
<evidence type="ECO:0000256" key="9">
    <source>
        <dbReference type="SAM" id="MobiDB-lite"/>
    </source>
</evidence>
<keyword evidence="17" id="KW-1185">Reference proteome</keyword>
<feature type="compositionally biased region" description="Basic and acidic residues" evidence="9">
    <location>
        <begin position="319"/>
        <end position="331"/>
    </location>
</feature>
<dbReference type="SMART" id="SM00312">
    <property type="entry name" value="PX"/>
    <property type="match status" value="1"/>
</dbReference>
<sequence length="1899" mass="213853">MGDLNRGPISPTEKQYLKDLETATRLSLDEYEREKRRWSKPFSNNFSRKVSSTQGSQSDDKSHNVSTTLRPRPFSRTVSTADSPTSVSSGRTQSPVSINPPPESALRRNRSLPYRYRNKSSNQGETSSKVTSNGVNSKGTGETPVSTVQTTTLNTLSDDLIVFSSPKASPKFPHLNLTASNFTDDSPNSAPNLRRSSLLSPSSTISSTPSFLRHSSSTSPGFHSSPVQMEPYNFNSSRSPALNSPITYPLTPVTSSHSAIAISNTSMSPTVLPSTTAYTKLSQQLKSMSCGEDLIDLGQSDGRNILEYFDPLILKEKVTENKTPDKSDSSHENTMNKGKTSPPTISRQQETRKDNSISRLSIASGISSTTASSFSYHPGPSSLSLYPSLQEFTPESIYPRACIEKDKDDASSFYDVYNHLEYLYEVSCSSASASSFYDSAFSQYGQNSDTNRPIGFSQFVEILKSPAPSITAPPALPPRNLENPQILLTDSRDSPKVPLKSLTTSDEMSKNHSRLYENIESVKHSTTTDSELHAFFEMIKELRFSNRHVDSTTNVGFVRSSTLESKCMEALSLKIIVWNDDCIPSEPAAFTCDVSTTADLVVDQALIDLELEGSGRDYLLRVRGLKEFLAPELPLSKFRYVQECIKLDQDIHLILVSRAKMEQNSWARTPRDDAKCVGISVDDILPEKLARTITHKDISIPLEVIDRESERLKEKLSGVDGIKDSSQLILNSSALMQPVKAVCVLLGEVQTVEITESLDYFAAACNDWNNKVKSTATDGESRRRTKIINDCSSRLSFVEILPRSKSLNVDEELKDLVLCALYRLEDSVRHLVEMYSKSFPVSFRMKEPPETVRVGWNSSCKPMSDMIESFLVRFGAVHRLKPEWLTTYTDYMLVAEVFHGARWMANKNSSFVAVTRSDNNIFFHTVVFHSWMNFEHLPVCILPRESRIVFSLYGRKPKEDNNSLYETVEIGWTSMQCFNFKGLLAQGKYLLPLWPKGLVQKKLGPAPDSAFSSDAHAPLLTIEFTDFGYDLPFPEVPTAKPAPRDFNSLDPGTQILLKDICDNSPFTKIPADEREVFWEKRHYLREFPNALPKVLLAAQLWDWASLAELHALLECWEPLEPIDALQLLLPCFPDAKVREQGIKWVSNMPDEELINLLPQLVEALSFETFDFSPLARFLLKKALSCLKISHYLFWLLASQVGLGKWAEYAEDRIISKLPPHDGENIYDPKRRRLELMLNSLMVISGAKWKQALISQYRLMEGFYDVAAQVKSTSSSSRQTVLLQELNKVQIQVMGSGTSFPLPLSPSYDVTNIDIKASSYFTSASVPLKVVFNNALAEKGQISTLYKVGDDLRQDMLTIQIIRVVEKWWLESGLDLRVLTFSCVPTGVKQGFVEMVPNAETLCRIQAEHGLTGAFRNRPISEWLAKMNPSTLDYRRAIDNFTLSCAAYCVVTYILGICDRHNDNIMLTKKGHLFHIDFGKFLGDAQMFGNIIKRDRSPFVLTSDMVYVINDGEKDSSKFHRFVELCCQAFRVVRQNGNTLLNLFALMATAGIPGVDSNSVKYIQNALLPDLSNSEAAARFASFIQESLQNWFTPVNFFLHTLAQMPFQMDSNDDPTKLSFVPTVYSMETDGRIERAELLSYMKKYDPEKFYVYTIRIKRKAQGESILHRSYKEFLEFHSKLCINFPKAVGTLRNLPRGSGLSRSNVKQVTEKRKQLLQLFLESLFSLADEISHSQLVYTFFHPLLRDEELHQEDELERKASARTSLSRNPARIHGQIKLSLEYEKGALHVLILHAVDLACPNNMPPSPYVKTYLQPDPGRTTKRKTKVVKKNQHPTFMEMIQYRLPLDLIKTKVLAVSVWHHDPFQENNFLGGVPIPMSCLTLGKELTKTYTLGNIVSTA</sequence>
<keyword evidence="5" id="KW-0418">Kinase</keyword>
<feature type="compositionally biased region" description="Polar residues" evidence="9">
    <location>
        <begin position="119"/>
        <end position="149"/>
    </location>
</feature>
<keyword evidence="4" id="KW-0547">Nucleotide-binding</keyword>
<dbReference type="GO" id="GO:0016303">
    <property type="term" value="F:1-phosphatidylinositol-3-kinase activity"/>
    <property type="evidence" value="ECO:0007669"/>
    <property type="project" value="UniProtKB-EC"/>
</dbReference>
<protein>
    <recommendedName>
        <fullName evidence="2">phosphatidylinositol 3-kinase</fullName>
        <ecNumber evidence="2">2.7.1.137</ecNumber>
    </recommendedName>
</protein>
<dbReference type="PANTHER" id="PTHR10048:SF14">
    <property type="entry name" value="LD28067P"/>
    <property type="match status" value="1"/>
</dbReference>
<evidence type="ECO:0000256" key="1">
    <source>
        <dbReference type="ARBA" id="ARBA00001498"/>
    </source>
</evidence>
<evidence type="ECO:0000259" key="11">
    <source>
        <dbReference type="PROSITE" id="PS50195"/>
    </source>
</evidence>
<dbReference type="InterPro" id="IPR001263">
    <property type="entry name" value="PI3K_accessory_dom"/>
</dbReference>
<dbReference type="Pfam" id="PF00792">
    <property type="entry name" value="PI3K_C2"/>
    <property type="match status" value="1"/>
</dbReference>
<reference evidence="16" key="1">
    <citation type="submission" date="2021-06" db="EMBL/GenBank/DDBJ databases">
        <authorList>
            <person name="Hodson N. C."/>
            <person name="Mongue J. A."/>
            <person name="Jaron S. K."/>
        </authorList>
    </citation>
    <scope>NUCLEOTIDE SEQUENCE</scope>
</reference>
<feature type="region of interest" description="Disordered" evidence="9">
    <location>
        <begin position="1"/>
        <end position="149"/>
    </location>
</feature>
<feature type="domain" description="PI3K/PI4K catalytic" evidence="12">
    <location>
        <begin position="1313"/>
        <end position="1591"/>
    </location>
</feature>
<feature type="compositionally biased region" description="Basic and acidic residues" evidence="9">
    <location>
        <begin position="15"/>
        <end position="35"/>
    </location>
</feature>
<dbReference type="GO" id="GO:0035005">
    <property type="term" value="F:1-phosphatidylinositol-4-phosphate 3-kinase activity"/>
    <property type="evidence" value="ECO:0007669"/>
    <property type="project" value="TreeGrafter"/>
</dbReference>
<evidence type="ECO:0000259" key="13">
    <source>
        <dbReference type="PROSITE" id="PS51545"/>
    </source>
</evidence>
<keyword evidence="7" id="KW-0443">Lipid metabolism</keyword>
<dbReference type="SMART" id="SM00239">
    <property type="entry name" value="C2"/>
    <property type="match status" value="1"/>
</dbReference>
<dbReference type="PROSITE" id="PS50004">
    <property type="entry name" value="C2"/>
    <property type="match status" value="1"/>
</dbReference>
<proteinExistence type="inferred from homology"/>
<dbReference type="EC" id="2.7.1.137" evidence="2"/>
<dbReference type="InterPro" id="IPR000403">
    <property type="entry name" value="PI3/4_kinase_cat_dom"/>
</dbReference>
<keyword evidence="6" id="KW-0067">ATP-binding</keyword>
<dbReference type="SMART" id="SM00146">
    <property type="entry name" value="PI3Kc"/>
    <property type="match status" value="1"/>
</dbReference>
<dbReference type="PROSITE" id="PS51547">
    <property type="entry name" value="C2_PI3K"/>
    <property type="match status" value="1"/>
</dbReference>
<feature type="domain" description="C2" evidence="10">
    <location>
        <begin position="1772"/>
        <end position="1890"/>
    </location>
</feature>
<dbReference type="PROSITE" id="PS00916">
    <property type="entry name" value="PI3_4_KINASE_2"/>
    <property type="match status" value="1"/>
</dbReference>
<dbReference type="PROSITE" id="PS50290">
    <property type="entry name" value="PI3_4_KINASE_3"/>
    <property type="match status" value="1"/>
</dbReference>
<dbReference type="GO" id="GO:0005524">
    <property type="term" value="F:ATP binding"/>
    <property type="evidence" value="ECO:0007669"/>
    <property type="project" value="UniProtKB-KW"/>
</dbReference>
<dbReference type="InterPro" id="IPR002420">
    <property type="entry name" value="PI3K-type_C2_dom"/>
</dbReference>
<dbReference type="Pfam" id="PF00454">
    <property type="entry name" value="PI3_PI4_kinase"/>
    <property type="match status" value="1"/>
</dbReference>
<dbReference type="PROSITE" id="PS51546">
    <property type="entry name" value="PI3K_RBD"/>
    <property type="match status" value="1"/>
</dbReference>
<evidence type="ECO:0000256" key="3">
    <source>
        <dbReference type="ARBA" id="ARBA00022679"/>
    </source>
</evidence>
<dbReference type="PANTHER" id="PTHR10048">
    <property type="entry name" value="PHOSPHATIDYLINOSITOL KINASE"/>
    <property type="match status" value="1"/>
</dbReference>
<evidence type="ECO:0000259" key="12">
    <source>
        <dbReference type="PROSITE" id="PS50290"/>
    </source>
</evidence>
<dbReference type="GO" id="GO:0035091">
    <property type="term" value="F:phosphatidylinositol binding"/>
    <property type="evidence" value="ECO:0007669"/>
    <property type="project" value="InterPro"/>
</dbReference>
<feature type="compositionally biased region" description="Polar residues" evidence="9">
    <location>
        <begin position="181"/>
        <end position="195"/>
    </location>
</feature>
<dbReference type="OrthoDB" id="67688at2759"/>
<evidence type="ECO:0000256" key="5">
    <source>
        <dbReference type="ARBA" id="ARBA00022777"/>
    </source>
</evidence>
<feature type="compositionally biased region" description="Polar residues" evidence="9">
    <location>
        <begin position="41"/>
        <end position="57"/>
    </location>
</feature>
<dbReference type="CDD" id="cd04012">
    <property type="entry name" value="C2A_PI3K_class_II"/>
    <property type="match status" value="1"/>
</dbReference>
<keyword evidence="3" id="KW-0808">Transferase</keyword>
<comment type="caution">
    <text evidence="16">The sequence shown here is derived from an EMBL/GenBank/DDBJ whole genome shotgun (WGS) entry which is preliminary data.</text>
</comment>
<evidence type="ECO:0000259" key="10">
    <source>
        <dbReference type="PROSITE" id="PS50004"/>
    </source>
</evidence>
<dbReference type="InterPro" id="IPR001683">
    <property type="entry name" value="PX_dom"/>
</dbReference>